<feature type="compositionally biased region" description="Low complexity" evidence="1">
    <location>
        <begin position="1830"/>
        <end position="1851"/>
    </location>
</feature>
<feature type="domain" description="Bacterial Ig" evidence="2">
    <location>
        <begin position="1177"/>
        <end position="1258"/>
    </location>
</feature>
<feature type="region of interest" description="Disordered" evidence="1">
    <location>
        <begin position="2721"/>
        <end position="2754"/>
    </location>
</feature>
<dbReference type="Pfam" id="PF17936">
    <property type="entry name" value="Big_6"/>
    <property type="match status" value="4"/>
</dbReference>
<evidence type="ECO:0000259" key="3">
    <source>
        <dbReference type="Pfam" id="PF19077"/>
    </source>
</evidence>
<feature type="region of interest" description="Disordered" evidence="1">
    <location>
        <begin position="1830"/>
        <end position="1852"/>
    </location>
</feature>
<feature type="domain" description="Bacterial Ig-like" evidence="3">
    <location>
        <begin position="275"/>
        <end position="353"/>
    </location>
</feature>
<evidence type="ECO:0000313" key="4">
    <source>
        <dbReference type="EMBL" id="GJD92176.1"/>
    </source>
</evidence>
<dbReference type="GO" id="GO:0001681">
    <property type="term" value="F:sialate O-acetylesterase activity"/>
    <property type="evidence" value="ECO:0007669"/>
    <property type="project" value="InterPro"/>
</dbReference>
<feature type="domain" description="Bacterial Ig" evidence="2">
    <location>
        <begin position="537"/>
        <end position="618"/>
    </location>
</feature>
<feature type="domain" description="Bacterial Ig-like" evidence="3">
    <location>
        <begin position="919"/>
        <end position="993"/>
    </location>
</feature>
<feature type="compositionally biased region" description="Gly residues" evidence="1">
    <location>
        <begin position="2721"/>
        <end position="2743"/>
    </location>
</feature>
<dbReference type="Pfam" id="PF17963">
    <property type="entry name" value="Big_9"/>
    <property type="match status" value="1"/>
</dbReference>
<dbReference type="PANTHER" id="PTHR22901">
    <property type="entry name" value="SIALATE O-ACETYLESTERASE"/>
    <property type="match status" value="1"/>
</dbReference>
<feature type="domain" description="Bacterial Ig-like" evidence="3">
    <location>
        <begin position="829"/>
        <end position="904"/>
    </location>
</feature>
<dbReference type="Gene3D" id="2.60.40.10">
    <property type="entry name" value="Immunoglobulins"/>
    <property type="match status" value="25"/>
</dbReference>
<feature type="domain" description="Bacterial Ig-like" evidence="3">
    <location>
        <begin position="186"/>
        <end position="263"/>
    </location>
</feature>
<dbReference type="NCBIfam" id="NF033510">
    <property type="entry name" value="Ca_tandemer"/>
    <property type="match status" value="24"/>
</dbReference>
<dbReference type="Proteomes" id="UP001055247">
    <property type="component" value="Unassembled WGS sequence"/>
</dbReference>
<dbReference type="InterPro" id="IPR039329">
    <property type="entry name" value="SIAE"/>
</dbReference>
<feature type="region of interest" description="Disordered" evidence="1">
    <location>
        <begin position="2521"/>
        <end position="2548"/>
    </location>
</feature>
<dbReference type="InterPro" id="IPR044016">
    <property type="entry name" value="Big_13"/>
</dbReference>
<dbReference type="EMBL" id="BPQO01000038">
    <property type="protein sequence ID" value="GJD92176.1"/>
    <property type="molecule type" value="Genomic_DNA"/>
</dbReference>
<feature type="domain" description="Bacterial Ig-like" evidence="3">
    <location>
        <begin position="1370"/>
        <end position="1446"/>
    </location>
</feature>
<dbReference type="InterPro" id="IPR041498">
    <property type="entry name" value="Big_6"/>
</dbReference>
<evidence type="ECO:0000313" key="5">
    <source>
        <dbReference type="Proteomes" id="UP001055247"/>
    </source>
</evidence>
<feature type="domain" description="Bacterial Ig-like" evidence="3">
    <location>
        <begin position="459"/>
        <end position="535"/>
    </location>
</feature>
<reference evidence="4" key="2">
    <citation type="submission" date="2021-08" db="EMBL/GenBank/DDBJ databases">
        <authorList>
            <person name="Tani A."/>
            <person name="Ola A."/>
            <person name="Ogura Y."/>
            <person name="Katsura K."/>
            <person name="Hayashi T."/>
        </authorList>
    </citation>
    <scope>NUCLEOTIDE SEQUENCE</scope>
    <source>
        <strain evidence="4">DSM 16372</strain>
    </source>
</reference>
<protein>
    <recommendedName>
        <fullName evidence="6">Hemagglutinin</fullName>
    </recommendedName>
</protein>
<feature type="domain" description="Bacterial Ig-like" evidence="3">
    <location>
        <begin position="731"/>
        <end position="801"/>
    </location>
</feature>
<feature type="domain" description="Bacterial Ig-like" evidence="3">
    <location>
        <begin position="1558"/>
        <end position="1634"/>
    </location>
</feature>
<feature type="domain" description="Bacterial Ig" evidence="2">
    <location>
        <begin position="1750"/>
        <end position="1820"/>
    </location>
</feature>
<feature type="domain" description="Bacterial Ig-like" evidence="3">
    <location>
        <begin position="1839"/>
        <end position="1915"/>
    </location>
</feature>
<organism evidence="4 5">
    <name type="scientific">Methylobacterium hispanicum</name>
    <dbReference type="NCBI Taxonomy" id="270350"/>
    <lineage>
        <taxon>Bacteria</taxon>
        <taxon>Pseudomonadati</taxon>
        <taxon>Pseudomonadota</taxon>
        <taxon>Alphaproteobacteria</taxon>
        <taxon>Hyphomicrobiales</taxon>
        <taxon>Methylobacteriaceae</taxon>
        <taxon>Methylobacterium</taxon>
    </lineage>
</organism>
<feature type="domain" description="Bacterial Ig-like" evidence="3">
    <location>
        <begin position="1007"/>
        <end position="1083"/>
    </location>
</feature>
<feature type="domain" description="Bacterial Ig" evidence="2">
    <location>
        <begin position="1651"/>
        <end position="1718"/>
    </location>
</feature>
<reference evidence="4" key="1">
    <citation type="journal article" date="2016" name="Front. Microbiol.">
        <title>Genome Sequence of the Piezophilic, Mesophilic Sulfate-Reducing Bacterium Desulfovibrio indicus J2T.</title>
        <authorList>
            <person name="Cao J."/>
            <person name="Maignien L."/>
            <person name="Shao Z."/>
            <person name="Alain K."/>
            <person name="Jebbar M."/>
        </authorList>
    </citation>
    <scope>NUCLEOTIDE SEQUENCE</scope>
    <source>
        <strain evidence="4">DSM 16372</strain>
    </source>
</reference>
<name>A0AAV4ZVP8_9HYPH</name>
<feature type="domain" description="Bacterial Ig-like" evidence="3">
    <location>
        <begin position="2758"/>
        <end position="2848"/>
    </location>
</feature>
<feature type="domain" description="Bacterial Ig-like" evidence="3">
    <location>
        <begin position="2324"/>
        <end position="2415"/>
    </location>
</feature>
<proteinExistence type="predicted"/>
<dbReference type="PANTHER" id="PTHR22901:SF0">
    <property type="entry name" value="SIALATE O-ACETYLESTERASE"/>
    <property type="match status" value="1"/>
</dbReference>
<evidence type="ECO:0000259" key="2">
    <source>
        <dbReference type="Pfam" id="PF17936"/>
    </source>
</evidence>
<comment type="caution">
    <text evidence="4">The sequence shown here is derived from an EMBL/GenBank/DDBJ whole genome shotgun (WGS) entry which is preliminary data.</text>
</comment>
<feature type="domain" description="Bacterial Ig-like" evidence="3">
    <location>
        <begin position="2127"/>
        <end position="2216"/>
    </location>
</feature>
<dbReference type="RefSeq" id="WP_238231881.1">
    <property type="nucleotide sequence ID" value="NZ_BPQO01000038.1"/>
</dbReference>
<feature type="domain" description="Bacterial Ig-like" evidence="3">
    <location>
        <begin position="2867"/>
        <end position="2945"/>
    </location>
</feature>
<evidence type="ECO:0008006" key="6">
    <source>
        <dbReference type="Google" id="ProtNLM"/>
    </source>
</evidence>
<feature type="domain" description="Bacterial Ig-like" evidence="3">
    <location>
        <begin position="1099"/>
        <end position="1174"/>
    </location>
</feature>
<feature type="domain" description="Bacterial Ig-like" evidence="3">
    <location>
        <begin position="1461"/>
        <end position="1530"/>
    </location>
</feature>
<accession>A0AAV4ZVP8</accession>
<feature type="domain" description="Bacterial Ig-like" evidence="3">
    <location>
        <begin position="366"/>
        <end position="443"/>
    </location>
</feature>
<keyword evidence="5" id="KW-1185">Reference proteome</keyword>
<sequence>MAAVTQTFENALNQTGNPLVLGGFVYAQRSYSGAATGTLAVQNFTTLFSRDAQLQTGQGTGVQVGVLDGSGYLSISQASGGQFDFDQLDFNSGTLLGAATNTYFVGFRNGVQVVSGDAFQLLNLSGLLGDQQITFGDRWDGLTEVRIFNGSLLDLSLGRLGFRIDDVVLNDRYAPGAPSLSAGVAVTGDNTPTLTGTAEVGSTVAIFNGATQIGTVTAGANGQFAFTPTTPLADGTYTLTARATDAAGNASVPSTSVALTIDTAAPGAPSVTAPALTNDSTPTITGTAEAGTTVTLLSGTTVLGTAVAGANGTYTFTPTTPLPDATYVLRATTTDAAGNVSGASAATSVRVDTIAPVVPAFTSAGGTTTDNTPTLTGTAEAGATVTILNDTAVLGTTVAGSNGTFSFTPTTPLPDGPLSLTARATDAAGNASPTSAALGLTIDATAPAAPVLAAFTGPTNDTTPTITGTAEAGATVTVLNGTTVLGTAIADANGAFSVTPALPLPQGTARLTATATDAAGNTSVLSAATPVTIDTLAPAAPVLAAFTGPIGDTTPDITGTAEVGATVTVTSGATVLGTAVAGADGRFTLTPTGPLPQGTSTLTATATDLAGNTSPASTGIAVTVDSAAPAAPVITTAPDSTSDPTPTITGTAEAGATVTVLNGTAVLGTAVADTGGAFSFTPTAPLADGTLTLTATARDVAGNVGPASAAVALTIDTAAPGAPTLNALPATTADNTPEISGTAEAGATVTIANGTTVLGTAVAGANGAFTFTPEVPLPSGPYTLTATATDAAGNTGPASNAVVTAITAPVVPDTTPPAPPVLDAFPTPTNDTMPTITGSAEVGAVVTITNGPVVLGSAIAGADGSFSFTPTTPLTDGATTLTAVARDLAGNPSGAATVTVTIDTAPPAAPTFTTPAASTDATPAITGTAEAGAAVTIANNGTTLGTAVAGTNGTFTFTPAAPLAEGLNNLTATATDVAGNTSAPVTATLTVDTTGPDAPVLNPFPALTPDNTPAITGTAEAGTTVTIANGTTVLGTAVADTNGAFSFTPTTALADGTLTLTATAADALGNVSAVSGSVTLTIDATAPAAPVLDTFPTPTNDTTPAITGTAEAGTTVTIANGTTVLGTAVADGSGSFSFTPTTPLPQGTSTLTATATDLAGNTSPASTGIAVTVDSAAPAAPVITTAPGSTSDTTPTITGTAEVGATVTIANNGTVLGTAIADANGAFSFTPAAPLPDETLSLTATAADALGNVSAASSPVTLTIDTSPPAAPDLAALPDATNDTTPLITGTAEAGTTVTLLNNGVPIGTALADADGRFSLTPGTPLTGGANSLTATATDAAGNTGTASSPVTLTVDLLAPGAPVLTAFPNPTNDTTPTITGAAEAGATVTIASNGTTLGTVVAGTDGAFSFTPTTALAEGANSLTATATDAAGNVSLAAQTPLRVDLTPPPAPAVDPLPATTGDTTPTITGTAKAGATVTVLNGNVVLGTVVAGAGGAFSFTPTTPLPVGTASLTATATDVAGNTGPASATIVLEITPPPVAGDTTPPDAPVLTAFPNPTNESQPAITGTAEAGATVTIASNGAEIGSVVAGPSGTFSFTPTTSLPEGANTLTATATDAAGNTSPAGQTVLTVDLTPPAPPVLGALPPATDDSTPTITGTTEPNATVTIANGTTVLGTAVADPAGNFSFTPSAPLPAGTASLSATATDVAGNTGTASAAVPVVITAPPVGGGDTTPPDAPVLTGFTAPTNNTTPTISGTAEPGATVSIANNGAEIGSVVADANGAFSFTPTTPLTAEGNSLTATATDAAGNVSPVSTAVALTIDTTPPAAPTLTGLPATTDDTTPTITGTTEPNATVTIANGGTVLGTAAADEVGNFSFTPTAALPAGTASLTATARDVAGNTGPASAAVSLLIDPGIDAPPTATLTVATTADGVINAAEAAATAFTVTGLDTGTTASASFSAGGTTVTVPVVADGSYAADLSGLTGPVSTSLVLTGPAGTTATVTGPTLALDTVAPAGTASASTADGPAVASFTYTVSFPEAVTGVGVDDFLLTGTNGAAGTITGVTGSGGSYTVTVAGVTGSGILTLGLAPASDIADLAGNAATLVPASRDVTGIPPVQPVITGYSDDTGVPGDNVTNDNTPTIRGIGAPGATVTLTAIAAGAAVTATGAVAADGTWTVALPALADGFYSITATLTAADGGAIGTSGPLALTIDRTLDSAPTATLGLDATADGVINGAEAGAVGFTVAGLDPGTTGTVTFTDGIRQTSETVGADGTYTVDLSGFSGTVNATLGLSDAAGNVGTVPGGSLTVATGLPGAPVIAALAEDTGLPGDGLTSDTTPTLSGGADPGTTIRVTVGTPAGPVTVEAQADAGGAWTATLPALADGAYAATAVAIDAAGNAGPASDPFPIRIDATVPAGTAVADAAGGPAAQSFTVAVSFPEGVSGVGVEDFVLTGTNGAAGTISAVTGSGGSYTVTVTGVTGTGTLSLGLAQGSDIADAAGNLASLVPATRPVAVGPSAAPPTITGFTDDTGVPGDGITRDATPTLTGTGIPNGTVEVRYDGAPGAPALTGNVAPDGTWSLAVPTLADGTYVFSVTTRSADGALASATADALRLTIDTVADSLPAVALSLDGTADGVLDPDEAAAATFTLTGLDADAAAVVTFTDGTRTVTANVAADGAYTADLSTLSGTVTASVTVSDVAGNIASANGNAVVVGAQPGGGGGNGGGGDGGSAGGDGGGVVTPPPAPATPVIAGIQDDTGTPGDGVTADATPTVFGTGTPGSSVTIAFTDAGNPRSVTGTVGADGSWQVALPALADGTYSLVATTADGAGTASAPSQALPITIDTVVPTAPVLEGAVGQTGGSVADPTPALTGTAEPGTTVEVVIDTPTTPVVVTGVVGSDGRWTVEAPTLADGSYGVTVTAVDTAGNRGPAAGPVTLVIDTTPGDGTGGGTGDGGVTPPGSGLGEEGGPALVADLNQTVTHAPAITGNLLANDAGGGLQVTAVRFSDGLTVAVPSEGAARVVTDFGTLTVSADGSYSYQAIGANNLPVGFGDRQHFTYTAADAAGRTAESTLDIQLDGVRPQASASFDFSFTQAKVGLAGEALVLVGPDGVVTDVSGIDTLNFTDGQIQNNDGNRLVDDIYYYAKNLDVWQAHVDADLHYAVFGWHEGRDPNAYFRTGQYLAENPDVAAAGVNPLEHYLQSGEREGRSPGADFSAEAYLHSNPDVAASGSGALAHYLNFGRAEGRTVYAGESDGPNPAIGGFDASFYLAQNRDVAASVPAGVTPESYALQHYLNYGAAEARNPNALFDTAFYLQQNPDVAATGENPLLHYQEVGWHEGRNPSAAFDTDAYLARNPDVAAAGIDPLAHYIQYGLQEGRALA</sequence>
<evidence type="ECO:0000256" key="1">
    <source>
        <dbReference type="SAM" id="MobiDB-lite"/>
    </source>
</evidence>
<feature type="domain" description="Bacterial Ig-like" evidence="3">
    <location>
        <begin position="640"/>
        <end position="717"/>
    </location>
</feature>
<feature type="domain" description="Bacterial Ig-like" evidence="3">
    <location>
        <begin position="1280"/>
        <end position="1356"/>
    </location>
</feature>
<feature type="domain" description="Bacterial Ig-like" evidence="3">
    <location>
        <begin position="2529"/>
        <end position="2621"/>
    </location>
</feature>
<dbReference type="GO" id="GO:0005975">
    <property type="term" value="P:carbohydrate metabolic process"/>
    <property type="evidence" value="ECO:0007669"/>
    <property type="project" value="TreeGrafter"/>
</dbReference>
<gene>
    <name evidence="4" type="ORF">BHAOGJBA_5729</name>
</gene>
<dbReference type="Pfam" id="PF19077">
    <property type="entry name" value="Big_13"/>
    <property type="match status" value="20"/>
</dbReference>
<dbReference type="InterPro" id="IPR013783">
    <property type="entry name" value="Ig-like_fold"/>
</dbReference>